<dbReference type="EMBL" id="KN822041">
    <property type="protein sequence ID" value="KIM62556.1"/>
    <property type="molecule type" value="Genomic_DNA"/>
</dbReference>
<proteinExistence type="predicted"/>
<dbReference type="AlphaFoldDB" id="A0A0C3E3E7"/>
<sequence>MRVHTDGRRKIARFNAPRSSAPALVTPIVDDDITYRRNATMRRKENDKVHTCSRGRSQGLYIDILKFNPYVIVQHRWRSQLNASSTSLTFLLEHNGQPLPIKVWWVSKMQKF</sequence>
<dbReference type="Proteomes" id="UP000053989">
    <property type="component" value="Unassembled WGS sequence"/>
</dbReference>
<name>A0A0C3E3E7_9AGAM</name>
<gene>
    <name evidence="1" type="ORF">SCLCIDRAFT_1214916</name>
</gene>
<reference evidence="2" key="2">
    <citation type="submission" date="2015-01" db="EMBL/GenBank/DDBJ databases">
        <title>Evolutionary Origins and Diversification of the Mycorrhizal Mutualists.</title>
        <authorList>
            <consortium name="DOE Joint Genome Institute"/>
            <consortium name="Mycorrhizal Genomics Consortium"/>
            <person name="Kohler A."/>
            <person name="Kuo A."/>
            <person name="Nagy L.G."/>
            <person name="Floudas D."/>
            <person name="Copeland A."/>
            <person name="Barry K.W."/>
            <person name="Cichocki N."/>
            <person name="Veneault-Fourrey C."/>
            <person name="LaButti K."/>
            <person name="Lindquist E.A."/>
            <person name="Lipzen A."/>
            <person name="Lundell T."/>
            <person name="Morin E."/>
            <person name="Murat C."/>
            <person name="Riley R."/>
            <person name="Ohm R."/>
            <person name="Sun H."/>
            <person name="Tunlid A."/>
            <person name="Henrissat B."/>
            <person name="Grigoriev I.V."/>
            <person name="Hibbett D.S."/>
            <person name="Martin F."/>
        </authorList>
    </citation>
    <scope>NUCLEOTIDE SEQUENCE [LARGE SCALE GENOMIC DNA]</scope>
    <source>
        <strain evidence="2">Foug A</strain>
    </source>
</reference>
<reference evidence="1 2" key="1">
    <citation type="submission" date="2014-04" db="EMBL/GenBank/DDBJ databases">
        <authorList>
            <consortium name="DOE Joint Genome Institute"/>
            <person name="Kuo A."/>
            <person name="Kohler A."/>
            <person name="Nagy L.G."/>
            <person name="Floudas D."/>
            <person name="Copeland A."/>
            <person name="Barry K.W."/>
            <person name="Cichocki N."/>
            <person name="Veneault-Fourrey C."/>
            <person name="LaButti K."/>
            <person name="Lindquist E.A."/>
            <person name="Lipzen A."/>
            <person name="Lundell T."/>
            <person name="Morin E."/>
            <person name="Murat C."/>
            <person name="Sun H."/>
            <person name="Tunlid A."/>
            <person name="Henrissat B."/>
            <person name="Grigoriev I.V."/>
            <person name="Hibbett D.S."/>
            <person name="Martin F."/>
            <person name="Nordberg H.P."/>
            <person name="Cantor M.N."/>
            <person name="Hua S.X."/>
        </authorList>
    </citation>
    <scope>NUCLEOTIDE SEQUENCE [LARGE SCALE GENOMIC DNA]</scope>
    <source>
        <strain evidence="1 2">Foug A</strain>
    </source>
</reference>
<protein>
    <submittedName>
        <fullName evidence="1">Uncharacterized protein</fullName>
    </submittedName>
</protein>
<accession>A0A0C3E3E7</accession>
<dbReference type="HOGENOM" id="CLU_2147358_0_0_1"/>
<keyword evidence="2" id="KW-1185">Reference proteome</keyword>
<organism evidence="1 2">
    <name type="scientific">Scleroderma citrinum Foug A</name>
    <dbReference type="NCBI Taxonomy" id="1036808"/>
    <lineage>
        <taxon>Eukaryota</taxon>
        <taxon>Fungi</taxon>
        <taxon>Dikarya</taxon>
        <taxon>Basidiomycota</taxon>
        <taxon>Agaricomycotina</taxon>
        <taxon>Agaricomycetes</taxon>
        <taxon>Agaricomycetidae</taxon>
        <taxon>Boletales</taxon>
        <taxon>Sclerodermatineae</taxon>
        <taxon>Sclerodermataceae</taxon>
        <taxon>Scleroderma</taxon>
    </lineage>
</organism>
<evidence type="ECO:0000313" key="1">
    <source>
        <dbReference type="EMBL" id="KIM62556.1"/>
    </source>
</evidence>
<evidence type="ECO:0000313" key="2">
    <source>
        <dbReference type="Proteomes" id="UP000053989"/>
    </source>
</evidence>
<dbReference type="InParanoid" id="A0A0C3E3E7"/>